<reference evidence="2 3" key="1">
    <citation type="submission" date="2023-05" db="EMBL/GenBank/DDBJ databases">
        <title>B98-5 Cell Line De Novo Hybrid Assembly: An Optical Mapping Approach.</title>
        <authorList>
            <person name="Kananen K."/>
            <person name="Auerbach J.A."/>
            <person name="Kautto E."/>
            <person name="Blachly J.S."/>
        </authorList>
    </citation>
    <scope>NUCLEOTIDE SEQUENCE [LARGE SCALE GENOMIC DNA]</scope>
    <source>
        <strain evidence="2">B95-8</strain>
        <tissue evidence="2">Cell line</tissue>
    </source>
</reference>
<accession>A0ABQ9VXK2</accession>
<evidence type="ECO:0000313" key="3">
    <source>
        <dbReference type="Proteomes" id="UP001266305"/>
    </source>
</evidence>
<evidence type="ECO:0000256" key="1">
    <source>
        <dbReference type="SAM" id="MobiDB-lite"/>
    </source>
</evidence>
<protein>
    <submittedName>
        <fullName evidence="2">Uncharacterized protein</fullName>
    </submittedName>
</protein>
<dbReference type="EMBL" id="JASSZA010000004">
    <property type="protein sequence ID" value="KAK2112867.1"/>
    <property type="molecule type" value="Genomic_DNA"/>
</dbReference>
<comment type="caution">
    <text evidence="2">The sequence shown here is derived from an EMBL/GenBank/DDBJ whole genome shotgun (WGS) entry which is preliminary data.</text>
</comment>
<organism evidence="2 3">
    <name type="scientific">Saguinus oedipus</name>
    <name type="common">Cotton-top tamarin</name>
    <name type="synonym">Oedipomidas oedipus</name>
    <dbReference type="NCBI Taxonomy" id="9490"/>
    <lineage>
        <taxon>Eukaryota</taxon>
        <taxon>Metazoa</taxon>
        <taxon>Chordata</taxon>
        <taxon>Craniata</taxon>
        <taxon>Vertebrata</taxon>
        <taxon>Euteleostomi</taxon>
        <taxon>Mammalia</taxon>
        <taxon>Eutheria</taxon>
        <taxon>Euarchontoglires</taxon>
        <taxon>Primates</taxon>
        <taxon>Haplorrhini</taxon>
        <taxon>Platyrrhini</taxon>
        <taxon>Cebidae</taxon>
        <taxon>Callitrichinae</taxon>
        <taxon>Saguinus</taxon>
    </lineage>
</organism>
<evidence type="ECO:0000313" key="2">
    <source>
        <dbReference type="EMBL" id="KAK2112867.1"/>
    </source>
</evidence>
<feature type="region of interest" description="Disordered" evidence="1">
    <location>
        <begin position="63"/>
        <end position="84"/>
    </location>
</feature>
<name>A0ABQ9VXK2_SAGOE</name>
<dbReference type="Proteomes" id="UP001266305">
    <property type="component" value="Unassembled WGS sequence"/>
</dbReference>
<proteinExistence type="predicted"/>
<feature type="compositionally biased region" description="Basic and acidic residues" evidence="1">
    <location>
        <begin position="66"/>
        <end position="75"/>
    </location>
</feature>
<keyword evidence="3" id="KW-1185">Reference proteome</keyword>
<feature type="non-terminal residue" evidence="2">
    <location>
        <position position="84"/>
    </location>
</feature>
<sequence>MVTLVSMATPPQSKPAVRMFLISKANSQEEESPGLNWSGRQSLVGPTHGERLLENLHFSAFGRRSSFKENKEDSRSQQTSKKRE</sequence>
<gene>
    <name evidence="2" type="ORF">P7K49_007133</name>
</gene>